<accession>A0A9D1IZJ4</accession>
<proteinExistence type="predicted"/>
<dbReference type="Pfam" id="PF00483">
    <property type="entry name" value="NTP_transferase"/>
    <property type="match status" value="1"/>
</dbReference>
<dbReference type="Proteomes" id="UP000824238">
    <property type="component" value="Unassembled WGS sequence"/>
</dbReference>
<dbReference type="CDD" id="cd04181">
    <property type="entry name" value="NTP_transferase"/>
    <property type="match status" value="1"/>
</dbReference>
<dbReference type="EMBL" id="DVHH01000130">
    <property type="protein sequence ID" value="HIR54969.1"/>
    <property type="molecule type" value="Genomic_DNA"/>
</dbReference>
<comment type="caution">
    <text evidence="3">The sequence shown here is derived from an EMBL/GenBank/DDBJ whole genome shotgun (WGS) entry which is preliminary data.</text>
</comment>
<organism evidence="3 4">
    <name type="scientific">Candidatus Scatomorpha intestinigallinarum</name>
    <dbReference type="NCBI Taxonomy" id="2840923"/>
    <lineage>
        <taxon>Bacteria</taxon>
        <taxon>Bacillati</taxon>
        <taxon>Bacillota</taxon>
        <taxon>Clostridia</taxon>
        <taxon>Eubacteriales</taxon>
        <taxon>Candidatus Scatomorpha</taxon>
    </lineage>
</organism>
<dbReference type="InterPro" id="IPR005835">
    <property type="entry name" value="NTP_transferase_dom"/>
</dbReference>
<dbReference type="PANTHER" id="PTHR22572">
    <property type="entry name" value="SUGAR-1-PHOSPHATE GUANYL TRANSFERASE"/>
    <property type="match status" value="1"/>
</dbReference>
<feature type="compositionally biased region" description="Basic and acidic residues" evidence="1">
    <location>
        <begin position="245"/>
        <end position="268"/>
    </location>
</feature>
<dbReference type="Gene3D" id="3.90.550.10">
    <property type="entry name" value="Spore Coat Polysaccharide Biosynthesis Protein SpsA, Chain A"/>
    <property type="match status" value="1"/>
</dbReference>
<dbReference type="InterPro" id="IPR029044">
    <property type="entry name" value="Nucleotide-diphossugar_trans"/>
</dbReference>
<gene>
    <name evidence="3" type="ORF">IAD36_05145</name>
</gene>
<evidence type="ECO:0000313" key="3">
    <source>
        <dbReference type="EMBL" id="HIR54969.1"/>
    </source>
</evidence>
<feature type="domain" description="Nucleotidyl transferase" evidence="2">
    <location>
        <begin position="4"/>
        <end position="233"/>
    </location>
</feature>
<evidence type="ECO:0000259" key="2">
    <source>
        <dbReference type="Pfam" id="PF00483"/>
    </source>
</evidence>
<name>A0A9D1IZJ4_9FIRM</name>
<reference evidence="3" key="2">
    <citation type="journal article" date="2021" name="PeerJ">
        <title>Extensive microbial diversity within the chicken gut microbiome revealed by metagenomics and culture.</title>
        <authorList>
            <person name="Gilroy R."/>
            <person name="Ravi A."/>
            <person name="Getino M."/>
            <person name="Pursley I."/>
            <person name="Horton D.L."/>
            <person name="Alikhan N.F."/>
            <person name="Baker D."/>
            <person name="Gharbi K."/>
            <person name="Hall N."/>
            <person name="Watson M."/>
            <person name="Adriaenssens E.M."/>
            <person name="Foster-Nyarko E."/>
            <person name="Jarju S."/>
            <person name="Secka A."/>
            <person name="Antonio M."/>
            <person name="Oren A."/>
            <person name="Chaudhuri R.R."/>
            <person name="La Ragione R."/>
            <person name="Hildebrand F."/>
            <person name="Pallen M.J."/>
        </authorList>
    </citation>
    <scope>NUCLEOTIDE SEQUENCE</scope>
    <source>
        <strain evidence="3">ChiGjej3B3-7149</strain>
    </source>
</reference>
<protein>
    <submittedName>
        <fullName evidence="3">Nucleotidyltransferase family protein</fullName>
    </submittedName>
</protein>
<dbReference type="SUPFAM" id="SSF53448">
    <property type="entry name" value="Nucleotide-diphospho-sugar transferases"/>
    <property type="match status" value="1"/>
</dbReference>
<sequence length="348" mass="37490">MDMKAVIMAGGEGRRLKAVTGELPKPMVPLLGKPLMERAIELLRANGITEICAALGYNPAPIIERFGDGSALGVHLAWRIEDQPLGTAGGVKNCMDFLGEEPFLVLSGDAACDFELGRLISEHSRSGAAVTMALYESRDPLRYGLVVPDAAGSVRCFIEKPPWERVVTNLVNTGIYVIEPRAMELVPAGESFDFASGLFPLLLERGEQIHGAVMPGYWCDIGTPRAYFQCCLDALDGALRLPDAPFEKPPEPRGQKERAPLEGQARSERRVACRDRARLMRAVSGAMMEAGAALDDGVVLRSGHCALRVSPSPEGEELRIETSAADADFSEELAGALAEMVEKLEAQG</sequence>
<evidence type="ECO:0000256" key="1">
    <source>
        <dbReference type="SAM" id="MobiDB-lite"/>
    </source>
</evidence>
<dbReference type="AlphaFoldDB" id="A0A9D1IZJ4"/>
<evidence type="ECO:0000313" key="4">
    <source>
        <dbReference type="Proteomes" id="UP000824238"/>
    </source>
</evidence>
<feature type="region of interest" description="Disordered" evidence="1">
    <location>
        <begin position="242"/>
        <end position="268"/>
    </location>
</feature>
<reference evidence="3" key="1">
    <citation type="submission" date="2020-10" db="EMBL/GenBank/DDBJ databases">
        <authorList>
            <person name="Gilroy R."/>
        </authorList>
    </citation>
    <scope>NUCLEOTIDE SEQUENCE</scope>
    <source>
        <strain evidence="3">ChiGjej3B3-7149</strain>
    </source>
</reference>
<dbReference type="InterPro" id="IPR050486">
    <property type="entry name" value="Mannose-1P_guanyltransferase"/>
</dbReference>